<evidence type="ECO:0000313" key="1">
    <source>
        <dbReference type="EMBL" id="KAI4339357.1"/>
    </source>
</evidence>
<keyword evidence="2" id="KW-1185">Reference proteome</keyword>
<sequence length="838" mass="91248">MAAMIRPVSIISLVVCFSCIFLGSCQQGSPRNIETYYPSTPLPDILPSPSPPPTSVLPPPPPPSLPPPPPPPTSTGSPSSDNNRVVKAVIGTFAGSIAISAVLFVLVRRHSRKKLEDKSAGRLMVLARDDFTRFDKHIRGLIVDENGLDVVYWKNLQSGRARNSFRREVMQGHDERGRNVVAVNGIGRGNSSPIQEVPLLRVKPTSNFNRDVEMSLSSGHQPFTSPRRRLTPRTTGTSSLEPELRTALAISEIQTQSQLPPPPPPVPNTANAIPSQPSTVRTTGTSLLEQGVQVASATPGLKSEKPSLPPPPPPPPPVPKAGNSRPPPPRSSGNDGGLVPGAPNVPPPPPSVIPSKRSGKNGIETGQVKMKPLHWDKVNANADESMVWNKIGQGSFKVDDNLMEALFGTVATNHKSPKGKGDQRTTNNLGMRPSGQIFLLDPRKSQNFAIILKSLSVTRKEIIDALSQGRGLDLETIQKLNRIAPTKEEELKILEFTGESTRLADAESFLYHILKAMPSAFARFNAMLFRSNYQSEVSHLKELLQTLEVACKELRMRGVFIKLLEAILKAGNRMNQGTSRGNAQAFNLTTLRKLSDVKSTDGKTTLLHFVVEEVIRAEGKRCIVNRDRSLSRSSSGNSITSASSELLKSKEEREKEYMMLGLPLVGGLSSEFSNVRKAAAIDYESFSKSCEALSIRASEIRQLVSGGFGEGGLFIKEMEGFLRSAEEELRALRRQQTAVMEVVKKTTGYFQASSAGQKAGNPLQIFVIVKDFLVMVDQACVEITRKQQQKAKTRTASGTESASPESPQMRPGLKFPVLSPDFFAQESRSESSDSDSDL</sequence>
<proteinExistence type="predicted"/>
<protein>
    <submittedName>
        <fullName evidence="1">Uncharacterized protein</fullName>
    </submittedName>
</protein>
<organism evidence="1 2">
    <name type="scientific">Melastoma candidum</name>
    <dbReference type="NCBI Taxonomy" id="119954"/>
    <lineage>
        <taxon>Eukaryota</taxon>
        <taxon>Viridiplantae</taxon>
        <taxon>Streptophyta</taxon>
        <taxon>Embryophyta</taxon>
        <taxon>Tracheophyta</taxon>
        <taxon>Spermatophyta</taxon>
        <taxon>Magnoliopsida</taxon>
        <taxon>eudicotyledons</taxon>
        <taxon>Gunneridae</taxon>
        <taxon>Pentapetalae</taxon>
        <taxon>rosids</taxon>
        <taxon>malvids</taxon>
        <taxon>Myrtales</taxon>
        <taxon>Melastomataceae</taxon>
        <taxon>Melastomatoideae</taxon>
        <taxon>Melastomateae</taxon>
        <taxon>Melastoma</taxon>
    </lineage>
</organism>
<gene>
    <name evidence="1" type="ORF">MLD38_024309</name>
</gene>
<evidence type="ECO:0000313" key="2">
    <source>
        <dbReference type="Proteomes" id="UP001057402"/>
    </source>
</evidence>
<reference evidence="2" key="1">
    <citation type="journal article" date="2023" name="Front. Plant Sci.">
        <title>Chromosomal-level genome assembly of Melastoma candidum provides insights into trichome evolution.</title>
        <authorList>
            <person name="Zhong Y."/>
            <person name="Wu W."/>
            <person name="Sun C."/>
            <person name="Zou P."/>
            <person name="Liu Y."/>
            <person name="Dai S."/>
            <person name="Zhou R."/>
        </authorList>
    </citation>
    <scope>NUCLEOTIDE SEQUENCE [LARGE SCALE GENOMIC DNA]</scope>
</reference>
<comment type="caution">
    <text evidence="1">The sequence shown here is derived from an EMBL/GenBank/DDBJ whole genome shotgun (WGS) entry which is preliminary data.</text>
</comment>
<dbReference type="Proteomes" id="UP001057402">
    <property type="component" value="Chromosome 7"/>
</dbReference>
<name>A0ACB9NS00_9MYRT</name>
<dbReference type="EMBL" id="CM042886">
    <property type="protein sequence ID" value="KAI4339357.1"/>
    <property type="molecule type" value="Genomic_DNA"/>
</dbReference>
<accession>A0ACB9NS00</accession>